<name>A0ABS9H4W7_9BACL</name>
<feature type="domain" description="Glycosyl transferase family 1" evidence="1">
    <location>
        <begin position="184"/>
        <end position="342"/>
    </location>
</feature>
<sequence>MKIVQFITRMDDIGGAQIHLLHLSIGLARRGHHVTVIANEKGPLFDELNQNNIACIEIPELRRTIHPYFDLRALYKIRSVLKQANPHLLAIHSTKAGVIGRILGQQLKIPTIFTAHGWSFSEGIPERKRRMYIYLERLIGRISQGIITVSDYDYQLALQHDILPENKLQTIYNGIPDIKRPLSSQRNMGPPTIVMVARFAYPKDHLTVIKALEKLGHMRWKLSLVGDGPRLSDMKSIVKKSKISDRVTFMGAIRHVNQVLNDSDIFVLMSKHEGLPISIIEGMRSGLPIVASNVGGVKEMVRDNWNGYLIPEGDVDTLAIKLSTLISNQELMLKMGEFSRKRYEERFTYDRMFSDTLNYYKKISFPKNQIVLHKREESI</sequence>
<keyword evidence="4" id="KW-1185">Reference proteome</keyword>
<dbReference type="Gene3D" id="3.40.50.2000">
    <property type="entry name" value="Glycogen Phosphorylase B"/>
    <property type="match status" value="2"/>
</dbReference>
<dbReference type="EMBL" id="JAKIJS010000001">
    <property type="protein sequence ID" value="MCF6138730.1"/>
    <property type="molecule type" value="Genomic_DNA"/>
</dbReference>
<organism evidence="3 4">
    <name type="scientific">Pseudalkalibacillus berkeleyi</name>
    <dbReference type="NCBI Taxonomy" id="1069813"/>
    <lineage>
        <taxon>Bacteria</taxon>
        <taxon>Bacillati</taxon>
        <taxon>Bacillota</taxon>
        <taxon>Bacilli</taxon>
        <taxon>Bacillales</taxon>
        <taxon>Fictibacillaceae</taxon>
        <taxon>Pseudalkalibacillus</taxon>
    </lineage>
</organism>
<proteinExistence type="predicted"/>
<evidence type="ECO:0000313" key="4">
    <source>
        <dbReference type="Proteomes" id="UP001649381"/>
    </source>
</evidence>
<feature type="domain" description="Glycosyltransferase subfamily 4-like N-terminal" evidence="2">
    <location>
        <begin position="13"/>
        <end position="175"/>
    </location>
</feature>
<dbReference type="CDD" id="cd03808">
    <property type="entry name" value="GT4_CapM-like"/>
    <property type="match status" value="1"/>
</dbReference>
<protein>
    <submittedName>
        <fullName evidence="3">Glycosyltransferase family 4 protein</fullName>
    </submittedName>
</protein>
<dbReference type="SUPFAM" id="SSF53756">
    <property type="entry name" value="UDP-Glycosyltransferase/glycogen phosphorylase"/>
    <property type="match status" value="1"/>
</dbReference>
<evidence type="ECO:0000259" key="2">
    <source>
        <dbReference type="Pfam" id="PF13439"/>
    </source>
</evidence>
<dbReference type="InterPro" id="IPR001296">
    <property type="entry name" value="Glyco_trans_1"/>
</dbReference>
<evidence type="ECO:0000259" key="1">
    <source>
        <dbReference type="Pfam" id="PF00534"/>
    </source>
</evidence>
<comment type="caution">
    <text evidence="3">The sequence shown here is derived from an EMBL/GenBank/DDBJ whole genome shotgun (WGS) entry which is preliminary data.</text>
</comment>
<accession>A0ABS9H4W7</accession>
<dbReference type="Proteomes" id="UP001649381">
    <property type="component" value="Unassembled WGS sequence"/>
</dbReference>
<dbReference type="PANTHER" id="PTHR12526:SF630">
    <property type="entry name" value="GLYCOSYLTRANSFERASE"/>
    <property type="match status" value="1"/>
</dbReference>
<dbReference type="InterPro" id="IPR028098">
    <property type="entry name" value="Glyco_trans_4-like_N"/>
</dbReference>
<evidence type="ECO:0000313" key="3">
    <source>
        <dbReference type="EMBL" id="MCF6138730.1"/>
    </source>
</evidence>
<dbReference type="RefSeq" id="WP_236336473.1">
    <property type="nucleotide sequence ID" value="NZ_JAKIJS010000001.1"/>
</dbReference>
<gene>
    <name evidence="3" type="ORF">L2716_13420</name>
</gene>
<dbReference type="PANTHER" id="PTHR12526">
    <property type="entry name" value="GLYCOSYLTRANSFERASE"/>
    <property type="match status" value="1"/>
</dbReference>
<dbReference type="Pfam" id="PF00534">
    <property type="entry name" value="Glycos_transf_1"/>
    <property type="match status" value="1"/>
</dbReference>
<dbReference type="Pfam" id="PF13439">
    <property type="entry name" value="Glyco_transf_4"/>
    <property type="match status" value="1"/>
</dbReference>
<reference evidence="3 4" key="1">
    <citation type="submission" date="2022-01" db="EMBL/GenBank/DDBJ databases">
        <title>Alkalihalobacillus sp. EGI L200015, a novel bacterium isolated from a salt lake sediment.</title>
        <authorList>
            <person name="Gao L."/>
            <person name="Fang B.-Z."/>
            <person name="Li W.-J."/>
        </authorList>
    </citation>
    <scope>NUCLEOTIDE SEQUENCE [LARGE SCALE GENOMIC DNA]</scope>
    <source>
        <strain evidence="3 4">KCTC 12718</strain>
    </source>
</reference>